<accession>A0A0C2ZWK7</accession>
<keyword evidence="1" id="KW-0472">Membrane</keyword>
<sequence>MSEIRGSIWRPIAALTVLGAVCGLVALGVFQWWWNSLASPHILTGGSYREPFAEPTYTGPIFMDLFPAEPAPWLYSGLVLGPTAVGLLAGIVFVVFVRRNRAQDRAITPDDRSER</sequence>
<dbReference type="EMBL" id="MRBO01000720">
    <property type="protein sequence ID" value="KAB2582214.1"/>
    <property type="molecule type" value="Genomic_DNA"/>
</dbReference>
<evidence type="ECO:0000313" key="2">
    <source>
        <dbReference type="EMBL" id="KAB2582214.1"/>
    </source>
</evidence>
<keyword evidence="1" id="KW-1133">Transmembrane helix</keyword>
<organism evidence="2 4">
    <name type="scientific">Rhodococcus erythropolis</name>
    <name type="common">Arthrobacter picolinophilus</name>
    <dbReference type="NCBI Taxonomy" id="1833"/>
    <lineage>
        <taxon>Bacteria</taxon>
        <taxon>Bacillati</taxon>
        <taxon>Actinomycetota</taxon>
        <taxon>Actinomycetes</taxon>
        <taxon>Mycobacteriales</taxon>
        <taxon>Nocardiaceae</taxon>
        <taxon>Rhodococcus</taxon>
        <taxon>Rhodococcus erythropolis group</taxon>
    </lineage>
</organism>
<feature type="transmembrane region" description="Helical" evidence="1">
    <location>
        <begin position="73"/>
        <end position="97"/>
    </location>
</feature>
<evidence type="ECO:0000313" key="4">
    <source>
        <dbReference type="Proteomes" id="UP000325576"/>
    </source>
</evidence>
<dbReference type="KEGG" id="reb:XU06_08780"/>
<dbReference type="RefSeq" id="WP_020968992.1">
    <property type="nucleotide sequence ID" value="NZ_AP018733.1"/>
</dbReference>
<gene>
    <name evidence="2" type="ORF">BS297_26870</name>
    <name evidence="3" type="ORF">QIE55_09420</name>
</gene>
<reference evidence="2 4" key="1">
    <citation type="journal article" date="2017" name="Poromechanics V (2013)">
        <title>Genomic Characterization of the Arsenic-Tolerant Actinobacterium, &lt;i&gt;Rhodococcus erythropolis&lt;/i&gt; S43.</title>
        <authorList>
            <person name="Retamal-Morales G."/>
            <person name="Mehnert M."/>
            <person name="Schwabe R."/>
            <person name="Tischler D."/>
            <person name="Schloemann M."/>
            <person name="Levican G.J."/>
        </authorList>
    </citation>
    <scope>NUCLEOTIDE SEQUENCE [LARGE SCALE GENOMIC DNA]</scope>
    <source>
        <strain evidence="2 4">S43</strain>
    </source>
</reference>
<keyword evidence="1" id="KW-0812">Transmembrane</keyword>
<evidence type="ECO:0000256" key="1">
    <source>
        <dbReference type="SAM" id="Phobius"/>
    </source>
</evidence>
<dbReference type="EMBL" id="CP124545">
    <property type="protein sequence ID" value="WGV51412.1"/>
    <property type="molecule type" value="Genomic_DNA"/>
</dbReference>
<dbReference type="GeneID" id="57488080"/>
<dbReference type="Proteomes" id="UP001230933">
    <property type="component" value="Chromosome"/>
</dbReference>
<proteinExistence type="predicted"/>
<feature type="transmembrane region" description="Helical" evidence="1">
    <location>
        <begin position="12"/>
        <end position="34"/>
    </location>
</feature>
<protein>
    <submittedName>
        <fullName evidence="2">Uncharacterized protein</fullName>
    </submittedName>
</protein>
<reference evidence="3" key="2">
    <citation type="submission" date="2023-08" db="EMBL/GenBank/DDBJ databases">
        <title>Isolation and Characterization of Rhodococcus erythropolis MGMM8.</title>
        <authorList>
            <person name="Diabankana R.G.C."/>
            <person name="Afordoanyi D.M."/>
            <person name="Validov S.Z."/>
        </authorList>
    </citation>
    <scope>NUCLEOTIDE SEQUENCE</scope>
    <source>
        <strain evidence="3">MGMM8</strain>
    </source>
</reference>
<name>A0A0C2ZWK7_RHOER</name>
<dbReference type="AlphaFoldDB" id="A0A0C2ZWK7"/>
<dbReference type="Proteomes" id="UP000325576">
    <property type="component" value="Unassembled WGS sequence"/>
</dbReference>
<evidence type="ECO:0000313" key="3">
    <source>
        <dbReference type="EMBL" id="WGV51412.1"/>
    </source>
</evidence>